<gene>
    <name evidence="3" type="ORF">ELS83_12930</name>
</gene>
<evidence type="ECO:0000313" key="3">
    <source>
        <dbReference type="EMBL" id="NOU60721.1"/>
    </source>
</evidence>
<proteinExistence type="predicted"/>
<name>A0ABX1WXT2_9BACT</name>
<dbReference type="Proteomes" id="UP000732105">
    <property type="component" value="Unassembled WGS sequence"/>
</dbReference>
<dbReference type="Pfam" id="PF01841">
    <property type="entry name" value="Transglut_core"/>
    <property type="match status" value="1"/>
</dbReference>
<accession>A0ABX1WXT2</accession>
<dbReference type="PANTHER" id="PTHR35532:SF5">
    <property type="entry name" value="CARBOHYDRATE-BINDING DOMAIN-CONTAINING PROTEIN"/>
    <property type="match status" value="1"/>
</dbReference>
<comment type="caution">
    <text evidence="3">The sequence shown here is derived from an EMBL/GenBank/DDBJ whole genome shotgun (WGS) entry which is preliminary data.</text>
</comment>
<reference evidence="3 4" key="1">
    <citation type="submission" date="2018-12" db="EMBL/GenBank/DDBJ databases">
        <title>Marinifilum JC070 sp. nov., a marine bacterium isolated from Yongle Blue Hole in the South China Sea.</title>
        <authorList>
            <person name="Fu T."/>
        </authorList>
    </citation>
    <scope>NUCLEOTIDE SEQUENCE [LARGE SCALE GENOMIC DNA]</scope>
    <source>
        <strain evidence="3 4">JC070</strain>
    </source>
</reference>
<protein>
    <submittedName>
        <fullName evidence="3">Transglutaminase domain-containing protein</fullName>
    </submittedName>
</protein>
<dbReference type="InterPro" id="IPR002931">
    <property type="entry name" value="Transglutaminase-like"/>
</dbReference>
<evidence type="ECO:0000259" key="2">
    <source>
        <dbReference type="SMART" id="SM00460"/>
    </source>
</evidence>
<sequence length="878" mass="101418">MMTKRFLYITLLLGLFLSACSDHLVSDAKKRKEIKEKFEQRKEQFLKNRQEQLLDVFSSDISIKEREALEFLYAYETLSDLSNYDSDYYLQQIRYAFKAQNTFHWGKKVSKEDFLHFVLPPRAGTENMDSARLVIFKELKERVRHMSMKDAALEVNHWCHEKVTYTGTDGRTSAPLATIKNAKGRCGEESVLTVTALRAVGIPARQIYTPRWVHQDDNHAWVEFWADGEWYFMGACEPEADVNQGWFVEPSRRAILTATQTPGHYETSDLIYKRENYTRLNQVENYATAKNLFVKVLDRNRKPIEKANVGFLVCNYAELYHLADLQTDENGLCKLKLGLGDVLVWTWKENKFNFEKVSVADMDTLNIELSGSDFSERTVDMDLIPPVKKAAFKVSAEGKENNKKRLAYEDSIRLAYENTFMVKEKAIELAKAERLDTSEVWQKIKASRGNWESIQNVITKTPVDRKMWILSLLQHISEKDLRDAKAEVLLSHMNNTIEYKGQYSEDEYVQYVLNPRIAMEQLSAYKAYLRPKFENDFWRDILEDPGKAKDWILENISINERENYIWVPATPKGVFEMKTSDLGSAKILFVAMCRTAGVVARIDKVTGIAQYKIGKDWTNVYLGKLQPKEIEDFGSIQLKATESSKDACEYYKNFTLAKFENGSYKTLEFEFKKALADFPAQLKLASGNYMLYTAERVKDGSLLTRLSFFNLSKDEHKEIDVGLRKEEKALESLGSFLLPSELKTVDGQIEQLDSESMRNGIAVIWLDPDKEPTKHVLKDFVDLKQSFDDLQTPFVFVLPNDDRAKVFNKDDYNLPENSIFVTNDQLLQDFESATKQSFENQFPVLAMISANKEIFYISNGYKIGAGDQLLKVFKKYQE</sequence>
<dbReference type="InterPro" id="IPR038765">
    <property type="entry name" value="Papain-like_cys_pep_sf"/>
</dbReference>
<dbReference type="SUPFAM" id="SSF54001">
    <property type="entry name" value="Cysteine proteinases"/>
    <property type="match status" value="1"/>
</dbReference>
<feature type="signal peptide" evidence="1">
    <location>
        <begin position="1"/>
        <end position="21"/>
    </location>
</feature>
<dbReference type="SMART" id="SM00460">
    <property type="entry name" value="TGc"/>
    <property type="match status" value="1"/>
</dbReference>
<evidence type="ECO:0000313" key="4">
    <source>
        <dbReference type="Proteomes" id="UP000732105"/>
    </source>
</evidence>
<keyword evidence="1" id="KW-0732">Signal</keyword>
<dbReference type="RefSeq" id="WP_171595992.1">
    <property type="nucleotide sequence ID" value="NZ_RZNH01000021.1"/>
</dbReference>
<keyword evidence="4" id="KW-1185">Reference proteome</keyword>
<dbReference type="Gene3D" id="2.60.40.1120">
    <property type="entry name" value="Carboxypeptidase-like, regulatory domain"/>
    <property type="match status" value="1"/>
</dbReference>
<dbReference type="PANTHER" id="PTHR35532">
    <property type="entry name" value="SIMILAR TO POLYHYDROXYALKANOATE DEPOLYMERASE"/>
    <property type="match status" value="1"/>
</dbReference>
<feature type="domain" description="Transglutaminase-like" evidence="2">
    <location>
        <begin position="178"/>
        <end position="237"/>
    </location>
</feature>
<dbReference type="Gene3D" id="3.10.620.30">
    <property type="match status" value="1"/>
</dbReference>
<evidence type="ECO:0000256" key="1">
    <source>
        <dbReference type="SAM" id="SignalP"/>
    </source>
</evidence>
<organism evidence="3 4">
    <name type="scientific">Marinifilum caeruleilacunae</name>
    <dbReference type="NCBI Taxonomy" id="2499076"/>
    <lineage>
        <taxon>Bacteria</taxon>
        <taxon>Pseudomonadati</taxon>
        <taxon>Bacteroidota</taxon>
        <taxon>Bacteroidia</taxon>
        <taxon>Marinilabiliales</taxon>
        <taxon>Marinifilaceae</taxon>
    </lineage>
</organism>
<dbReference type="PROSITE" id="PS51257">
    <property type="entry name" value="PROKAR_LIPOPROTEIN"/>
    <property type="match status" value="1"/>
</dbReference>
<dbReference type="EMBL" id="RZNH01000021">
    <property type="protein sequence ID" value="NOU60721.1"/>
    <property type="molecule type" value="Genomic_DNA"/>
</dbReference>
<feature type="chain" id="PRO_5047465584" evidence="1">
    <location>
        <begin position="22"/>
        <end position="878"/>
    </location>
</feature>